<dbReference type="GeneID" id="54992700"/>
<dbReference type="Proteomes" id="UP000246222">
    <property type="component" value="Segment"/>
</dbReference>
<feature type="domain" description="Baseplate structural protein Gp10 C-terminal" evidence="2">
    <location>
        <begin position="26"/>
        <end position="123"/>
    </location>
</feature>
<dbReference type="RefSeq" id="YP_009802166.1">
    <property type="nucleotide sequence ID" value="NC_047978.1"/>
</dbReference>
<sequence>MKGWSFSALTKAIKALAFWDAIDVYKAIYPVGICVVFADTTNPNTAFPGTTWMQITDAATIRAVGNASIGNTSGADDVTLTVNQLPSHSHSWSGSVADTDLGNRETWDTDLGTKYTEYAGQHSHQGGMAGPGAAWDSNYIVGSDNDSRRNRNYTTDNGNHQHPIVLGTHRHTFSLGLHAHGVTGSNQNTGGGQSFSVTGKVRGYGVWRRSA</sequence>
<evidence type="ECO:0000256" key="1">
    <source>
        <dbReference type="SAM" id="MobiDB-lite"/>
    </source>
</evidence>
<feature type="region of interest" description="Disordered" evidence="1">
    <location>
        <begin position="142"/>
        <end position="162"/>
    </location>
</feature>
<evidence type="ECO:0000259" key="2">
    <source>
        <dbReference type="Pfam" id="PF21939"/>
    </source>
</evidence>
<dbReference type="SUPFAM" id="SSF88874">
    <property type="entry name" value="Receptor-binding domain of short tail fibre protein gp12"/>
    <property type="match status" value="1"/>
</dbReference>
<accession>A0A2U8UWL5</accession>
<evidence type="ECO:0000313" key="3">
    <source>
        <dbReference type="EMBL" id="AWN08656.1"/>
    </source>
</evidence>
<evidence type="ECO:0000313" key="4">
    <source>
        <dbReference type="Proteomes" id="UP000246222"/>
    </source>
</evidence>
<protein>
    <submittedName>
        <fullName evidence="3">Putative structural protein</fullName>
    </submittedName>
</protein>
<proteinExistence type="predicted"/>
<dbReference type="Pfam" id="PF21939">
    <property type="entry name" value="Gp10_C"/>
    <property type="match status" value="1"/>
</dbReference>
<reference evidence="3 4" key="1">
    <citation type="submission" date="2018-04" db="EMBL/GenBank/DDBJ databases">
        <title>Phage therapy in agriculture - a green tech approach to combat plant pathogenic bacteria.</title>
        <authorList>
            <person name="Djurhuus A.M."/>
            <person name="Carstens A.B."/>
            <person name="Hansen L.H."/>
        </authorList>
    </citation>
    <scope>NUCLEOTIDE SEQUENCE [LARGE SCALE GENOMIC DNA]</scope>
</reference>
<dbReference type="KEGG" id="vg:54992700"/>
<dbReference type="EMBL" id="MH191398">
    <property type="protein sequence ID" value="AWN08656.1"/>
    <property type="molecule type" value="Genomic_DNA"/>
</dbReference>
<organism evidence="3 4">
    <name type="scientific">Erwinia phage Faunus</name>
    <dbReference type="NCBI Taxonomy" id="2182346"/>
    <lineage>
        <taxon>Viruses</taxon>
        <taxon>Duplodnaviria</taxon>
        <taxon>Heunggongvirae</taxon>
        <taxon>Uroviricota</taxon>
        <taxon>Caudoviricetes</taxon>
        <taxon>Chaseviridae</taxon>
        <taxon>Cleopatravirinae</taxon>
        <taxon>Faunusvirus</taxon>
        <taxon>Faunusvirus faunus</taxon>
    </lineage>
</organism>
<keyword evidence="4" id="KW-1185">Reference proteome</keyword>
<name>A0A2U8UWL5_9CAUD</name>
<dbReference type="InterPro" id="IPR053827">
    <property type="entry name" value="Gp10_C"/>
</dbReference>